<dbReference type="EC" id="2.7.1.180" evidence="2"/>
<keyword evidence="8" id="KW-0460">Magnesium</keyword>
<sequence length="338" mass="37483" precursor="true">MKNKPVIILGFFMLLAIAASIIVYSGTEDIQEEQEFKVTRNLMNTPITITVIHTDETYAYESIERAFDKIENIETTMSHFKNNSEVSRLNQEGVIHDADPELVYVIETSIHYSELSDGAFDITIKPVLDLWESKFKPGGTFEPPTPEEINNTLELVDYSSIEIEGNSIKINPAMSIVLGGIAKGYAVDMAIESLKNDGIENAFVNAGGDGKYIGLNSRQSPWKVGLQNPDREQEFITIINIHDMSVATSGNYERYFSDDARVSHIADPRTGYPSEELISATVIAEDAISADSLAIAVFVMGKEDGLKMIEQLEKTECLIITDDKQIVRSSGFSNYEAS</sequence>
<evidence type="ECO:0000256" key="5">
    <source>
        <dbReference type="ARBA" id="ARBA00022679"/>
    </source>
</evidence>
<dbReference type="KEGG" id="mzh:Mzhil_0422"/>
<evidence type="ECO:0000256" key="7">
    <source>
        <dbReference type="ARBA" id="ARBA00022827"/>
    </source>
</evidence>
<dbReference type="AlphaFoldDB" id="F7XPG8"/>
<dbReference type="Gene3D" id="3.10.520.10">
    <property type="entry name" value="ApbE-like domains"/>
    <property type="match status" value="1"/>
</dbReference>
<accession>F7XPG8</accession>
<gene>
    <name evidence="11" type="ordered locus">Mzhil_0422</name>
</gene>
<evidence type="ECO:0000256" key="8">
    <source>
        <dbReference type="ARBA" id="ARBA00022842"/>
    </source>
</evidence>
<keyword evidence="6" id="KW-0479">Metal-binding</keyword>
<dbReference type="GO" id="GO:0046872">
    <property type="term" value="F:metal ion binding"/>
    <property type="evidence" value="ECO:0007669"/>
    <property type="project" value="UniProtKB-KW"/>
</dbReference>
<reference evidence="11 12" key="1">
    <citation type="submission" date="2010-07" db="EMBL/GenBank/DDBJ databases">
        <title>The complete genome of Methanosalsum zhilinae DSM 4017.</title>
        <authorList>
            <consortium name="US DOE Joint Genome Institute (JGI-PGF)"/>
            <person name="Lucas S."/>
            <person name="Copeland A."/>
            <person name="Lapidus A."/>
            <person name="Glavina del Rio T."/>
            <person name="Dalin E."/>
            <person name="Tice H."/>
            <person name="Bruce D."/>
            <person name="Goodwin L."/>
            <person name="Pitluck S."/>
            <person name="Kyrpides N."/>
            <person name="Mavromatis K."/>
            <person name="Ovchinnikova G."/>
            <person name="Daligault H."/>
            <person name="Detter J.C."/>
            <person name="Han C."/>
            <person name="Tapia R."/>
            <person name="Larimer F."/>
            <person name="Land M."/>
            <person name="Hauser L."/>
            <person name="Markowitz V."/>
            <person name="Cheng J.-F."/>
            <person name="Hugenholtz P."/>
            <person name="Woyke T."/>
            <person name="Wu D."/>
            <person name="Spring S."/>
            <person name="Schueler E."/>
            <person name="Brambilla E."/>
            <person name="Klenk H.-P."/>
            <person name="Eisen J.A."/>
        </authorList>
    </citation>
    <scope>NUCLEOTIDE SEQUENCE [LARGE SCALE GENOMIC DNA]</scope>
    <source>
        <strain evidence="12">DSM 4017 / NBRC 107636 / OCM 62 / WeN5</strain>
    </source>
</reference>
<evidence type="ECO:0000256" key="2">
    <source>
        <dbReference type="ARBA" id="ARBA00011955"/>
    </source>
</evidence>
<protein>
    <recommendedName>
        <fullName evidence="3">FAD:protein FMN transferase</fullName>
        <ecNumber evidence="2">2.7.1.180</ecNumber>
    </recommendedName>
    <alternativeName>
        <fullName evidence="9">Flavin transferase</fullName>
    </alternativeName>
</protein>
<comment type="cofactor">
    <cofactor evidence="1">
        <name>Mg(2+)</name>
        <dbReference type="ChEBI" id="CHEBI:18420"/>
    </cofactor>
</comment>
<dbReference type="GO" id="GO:0016740">
    <property type="term" value="F:transferase activity"/>
    <property type="evidence" value="ECO:0007669"/>
    <property type="project" value="UniProtKB-KW"/>
</dbReference>
<evidence type="ECO:0000313" key="11">
    <source>
        <dbReference type="EMBL" id="AEH60297.1"/>
    </source>
</evidence>
<name>F7XPG8_METZD</name>
<dbReference type="PANTHER" id="PTHR30040:SF2">
    <property type="entry name" value="FAD:PROTEIN FMN TRANSFERASE"/>
    <property type="match status" value="1"/>
</dbReference>
<dbReference type="PIRSF" id="PIRSF006268">
    <property type="entry name" value="ApbE"/>
    <property type="match status" value="1"/>
</dbReference>
<keyword evidence="5" id="KW-0808">Transferase</keyword>
<keyword evidence="12" id="KW-1185">Reference proteome</keyword>
<evidence type="ECO:0000256" key="10">
    <source>
        <dbReference type="ARBA" id="ARBA00048540"/>
    </source>
</evidence>
<dbReference type="InterPro" id="IPR003374">
    <property type="entry name" value="ApbE-like_sf"/>
</dbReference>
<dbReference type="Pfam" id="PF02424">
    <property type="entry name" value="ApbE"/>
    <property type="match status" value="1"/>
</dbReference>
<dbReference type="OrthoDB" id="176613at2157"/>
<evidence type="ECO:0000313" key="12">
    <source>
        <dbReference type="Proteomes" id="UP000006622"/>
    </source>
</evidence>
<organism evidence="11 12">
    <name type="scientific">Methanosalsum zhilinae (strain DSM 4017 / NBRC 107636 / OCM 62 / WeN5)</name>
    <name type="common">Methanohalophilus zhilinae</name>
    <dbReference type="NCBI Taxonomy" id="679901"/>
    <lineage>
        <taxon>Archaea</taxon>
        <taxon>Methanobacteriati</taxon>
        <taxon>Methanobacteriota</taxon>
        <taxon>Stenosarchaea group</taxon>
        <taxon>Methanomicrobia</taxon>
        <taxon>Methanosarcinales</taxon>
        <taxon>Methanosarcinaceae</taxon>
        <taxon>Methanosalsum</taxon>
    </lineage>
</organism>
<evidence type="ECO:0000256" key="6">
    <source>
        <dbReference type="ARBA" id="ARBA00022723"/>
    </source>
</evidence>
<dbReference type="Proteomes" id="UP000006622">
    <property type="component" value="Chromosome"/>
</dbReference>
<evidence type="ECO:0000256" key="3">
    <source>
        <dbReference type="ARBA" id="ARBA00016337"/>
    </source>
</evidence>
<comment type="catalytic activity">
    <reaction evidence="10">
        <text>L-threonyl-[protein] + FAD = FMN-L-threonyl-[protein] + AMP + H(+)</text>
        <dbReference type="Rhea" id="RHEA:36847"/>
        <dbReference type="Rhea" id="RHEA-COMP:11060"/>
        <dbReference type="Rhea" id="RHEA-COMP:11061"/>
        <dbReference type="ChEBI" id="CHEBI:15378"/>
        <dbReference type="ChEBI" id="CHEBI:30013"/>
        <dbReference type="ChEBI" id="CHEBI:57692"/>
        <dbReference type="ChEBI" id="CHEBI:74257"/>
        <dbReference type="ChEBI" id="CHEBI:456215"/>
        <dbReference type="EC" id="2.7.1.180"/>
    </reaction>
</comment>
<keyword evidence="7" id="KW-0274">FAD</keyword>
<dbReference type="EMBL" id="CP002101">
    <property type="protein sequence ID" value="AEH60297.1"/>
    <property type="molecule type" value="Genomic_DNA"/>
</dbReference>
<evidence type="ECO:0000256" key="9">
    <source>
        <dbReference type="ARBA" id="ARBA00031306"/>
    </source>
</evidence>
<dbReference type="PANTHER" id="PTHR30040">
    <property type="entry name" value="THIAMINE BIOSYNTHESIS LIPOPROTEIN APBE"/>
    <property type="match status" value="1"/>
</dbReference>
<evidence type="ECO:0000256" key="4">
    <source>
        <dbReference type="ARBA" id="ARBA00022630"/>
    </source>
</evidence>
<keyword evidence="11" id="KW-0449">Lipoprotein</keyword>
<keyword evidence="4" id="KW-0285">Flavoprotein</keyword>
<dbReference type="SUPFAM" id="SSF143631">
    <property type="entry name" value="ApbE-like"/>
    <property type="match status" value="1"/>
</dbReference>
<dbReference type="STRING" id="679901.Mzhil_0422"/>
<dbReference type="HOGENOM" id="CLU_044403_5_1_2"/>
<dbReference type="InterPro" id="IPR024932">
    <property type="entry name" value="ApbE"/>
</dbReference>
<evidence type="ECO:0000256" key="1">
    <source>
        <dbReference type="ARBA" id="ARBA00001946"/>
    </source>
</evidence>
<proteinExistence type="predicted"/>